<keyword evidence="4" id="KW-0539">Nucleus</keyword>
<dbReference type="EMBL" id="JANCYW010000006">
    <property type="protein sequence ID" value="KAK4535920.1"/>
    <property type="molecule type" value="Genomic_DNA"/>
</dbReference>
<dbReference type="GO" id="GO:0005634">
    <property type="term" value="C:nucleus"/>
    <property type="evidence" value="ECO:0007669"/>
    <property type="project" value="TreeGrafter"/>
</dbReference>
<dbReference type="CDD" id="cd16100">
    <property type="entry name" value="ARID"/>
    <property type="match status" value="1"/>
</dbReference>
<proteinExistence type="predicted"/>
<dbReference type="InterPro" id="IPR001606">
    <property type="entry name" value="ARID_dom"/>
</dbReference>
<keyword evidence="2" id="KW-0238">DNA-binding</keyword>
<evidence type="ECO:0000256" key="1">
    <source>
        <dbReference type="ARBA" id="ARBA00023015"/>
    </source>
</evidence>
<feature type="compositionally biased region" description="Acidic residues" evidence="5">
    <location>
        <begin position="582"/>
        <end position="596"/>
    </location>
</feature>
<comment type="caution">
    <text evidence="7">The sequence shown here is derived from an EMBL/GenBank/DDBJ whole genome shotgun (WGS) entry which is preliminary data.</text>
</comment>
<evidence type="ECO:0000313" key="7">
    <source>
        <dbReference type="EMBL" id="KAK4535920.1"/>
    </source>
</evidence>
<keyword evidence="1" id="KW-0805">Transcription regulation</keyword>
<accession>A0AAV9IUZ9</accession>
<dbReference type="Gene3D" id="1.10.150.60">
    <property type="entry name" value="ARID DNA-binding domain"/>
    <property type="match status" value="1"/>
</dbReference>
<dbReference type="InterPro" id="IPR011011">
    <property type="entry name" value="Znf_FYVE_PHD"/>
</dbReference>
<dbReference type="PANTHER" id="PTHR15348">
    <property type="entry name" value="AT-RICH INTERACTIVE DOMAIN-CONTAINING PROTEIN ARID DOMAIN- CONTAINING PROTEIN DEAD RINGER PROTEIN B-CELL REGULATOR OF IGH TRANSCRIPTION BRIGHT"/>
    <property type="match status" value="1"/>
</dbReference>
<dbReference type="InterPro" id="IPR013083">
    <property type="entry name" value="Znf_RING/FYVE/PHD"/>
</dbReference>
<feature type="compositionally biased region" description="Low complexity" evidence="5">
    <location>
        <begin position="91"/>
        <end position="106"/>
    </location>
</feature>
<evidence type="ECO:0000256" key="4">
    <source>
        <dbReference type="ARBA" id="ARBA00023242"/>
    </source>
</evidence>
<evidence type="ECO:0000256" key="2">
    <source>
        <dbReference type="ARBA" id="ARBA00023125"/>
    </source>
</evidence>
<dbReference type="PROSITE" id="PS51011">
    <property type="entry name" value="ARID"/>
    <property type="match status" value="1"/>
</dbReference>
<feature type="region of interest" description="Disordered" evidence="5">
    <location>
        <begin position="52"/>
        <end position="198"/>
    </location>
</feature>
<keyword evidence="8" id="KW-1185">Reference proteome</keyword>
<dbReference type="Proteomes" id="UP001301350">
    <property type="component" value="Unassembled WGS sequence"/>
</dbReference>
<feature type="compositionally biased region" description="Basic and acidic residues" evidence="5">
    <location>
        <begin position="74"/>
        <end position="87"/>
    </location>
</feature>
<dbReference type="AlphaFoldDB" id="A0AAV9IUZ9"/>
<dbReference type="PANTHER" id="PTHR15348:SF0">
    <property type="entry name" value="PROTEIN DEAD RINGER"/>
    <property type="match status" value="1"/>
</dbReference>
<dbReference type="InterPro" id="IPR036431">
    <property type="entry name" value="ARID_dom_sf"/>
</dbReference>
<dbReference type="SMART" id="SM01014">
    <property type="entry name" value="ARID"/>
    <property type="match status" value="1"/>
</dbReference>
<protein>
    <recommendedName>
        <fullName evidence="6">ARID domain-containing protein</fullName>
    </recommendedName>
</protein>
<feature type="region of interest" description="Disordered" evidence="5">
    <location>
        <begin position="476"/>
        <end position="596"/>
    </location>
</feature>
<dbReference type="Gene3D" id="3.30.40.10">
    <property type="entry name" value="Zinc/RING finger domain, C3HC4 (zinc finger)"/>
    <property type="match status" value="1"/>
</dbReference>
<keyword evidence="3" id="KW-0804">Transcription</keyword>
<evidence type="ECO:0000256" key="3">
    <source>
        <dbReference type="ARBA" id="ARBA00023163"/>
    </source>
</evidence>
<feature type="region of interest" description="Disordered" evidence="5">
    <location>
        <begin position="1"/>
        <end position="40"/>
    </location>
</feature>
<feature type="compositionally biased region" description="Basic and acidic residues" evidence="5">
    <location>
        <begin position="536"/>
        <end position="554"/>
    </location>
</feature>
<evidence type="ECO:0000256" key="5">
    <source>
        <dbReference type="SAM" id="MobiDB-lite"/>
    </source>
</evidence>
<evidence type="ECO:0000259" key="6">
    <source>
        <dbReference type="PROSITE" id="PS51011"/>
    </source>
</evidence>
<dbReference type="InterPro" id="IPR045147">
    <property type="entry name" value="ARI3A/B/C"/>
</dbReference>
<gene>
    <name evidence="7" type="ORF">CDCA_CDCA06G1945</name>
</gene>
<dbReference type="GO" id="GO:0003677">
    <property type="term" value="F:DNA binding"/>
    <property type="evidence" value="ECO:0007669"/>
    <property type="project" value="UniProtKB-KW"/>
</dbReference>
<dbReference type="SUPFAM" id="SSF46774">
    <property type="entry name" value="ARID-like"/>
    <property type="match status" value="1"/>
</dbReference>
<name>A0AAV9IUZ9_CYACA</name>
<dbReference type="GO" id="GO:0006357">
    <property type="term" value="P:regulation of transcription by RNA polymerase II"/>
    <property type="evidence" value="ECO:0007669"/>
    <property type="project" value="InterPro"/>
</dbReference>
<feature type="compositionally biased region" description="Low complexity" evidence="5">
    <location>
        <begin position="184"/>
        <end position="198"/>
    </location>
</feature>
<evidence type="ECO:0000313" key="8">
    <source>
        <dbReference type="Proteomes" id="UP001301350"/>
    </source>
</evidence>
<reference evidence="7 8" key="1">
    <citation type="submission" date="2022-07" db="EMBL/GenBank/DDBJ databases">
        <title>Genome-wide signatures of adaptation to extreme environments.</title>
        <authorList>
            <person name="Cho C.H."/>
            <person name="Yoon H.S."/>
        </authorList>
    </citation>
    <scope>NUCLEOTIDE SEQUENCE [LARGE SCALE GENOMIC DNA]</scope>
    <source>
        <strain evidence="7 8">DBV 063 E5</strain>
    </source>
</reference>
<dbReference type="Pfam" id="PF01388">
    <property type="entry name" value="ARID"/>
    <property type="match status" value="1"/>
</dbReference>
<sequence length="596" mass="63477">MGERAGSAQRPSAADMGERERGVPEVVPKCGGSGGGGGDEQLRVYVRYAAPPSAADVDIGGRRSGGTAAAAVNDSDRGNGDSAERVTRSGVTATVASARATTPNGSRSDRGDDDDDDDSGRRRSASRGGSREMATGPRNRNHTASVGNERASIYTTRAKRPKTRRNNDPSSGRGMPPSGKSGNPAPARIRQAAASASASSDTAVAADIVLCACGNMTDFGPMIQCFRCKGWSHKFCTGLSDAEWDRMQLQHAQYFCWLCAPRNVKPGSVSGDAVQALASVRTGTRWNSIMARIVESAAMENAQVVGEPPFRPKKYRAVEARTGVDGAGGGGISSGHLMGPFRGIRSTGPRVATTDGATPLQRDPAREAAFYEALAHFWEQQTGVPWQMPVFRGKPLDLYSLYCGVKRLGGIETVIARKRWPEIWRSMRNYYRESTDHSFRIRTASQQFLQAFLEAYPERMPWDVDADGDEVAERGAMSYGRRGGGGEAGSRTAPTPRPVHPTTQQLIAAAGDARTGSGGEEGRREAPEVRAPSPVETERRDGHGNGAEHGEHGGRVGSEVVNVPMENASAKVAVGDPSTDPAGEEMEEQEDDPLFA</sequence>
<organism evidence="7 8">
    <name type="scientific">Cyanidium caldarium</name>
    <name type="common">Red alga</name>
    <dbReference type="NCBI Taxonomy" id="2771"/>
    <lineage>
        <taxon>Eukaryota</taxon>
        <taxon>Rhodophyta</taxon>
        <taxon>Bangiophyceae</taxon>
        <taxon>Cyanidiales</taxon>
        <taxon>Cyanidiaceae</taxon>
        <taxon>Cyanidium</taxon>
    </lineage>
</organism>
<feature type="domain" description="ARID" evidence="6">
    <location>
        <begin position="364"/>
        <end position="457"/>
    </location>
</feature>
<dbReference type="SMART" id="SM00501">
    <property type="entry name" value="BRIGHT"/>
    <property type="match status" value="1"/>
</dbReference>
<dbReference type="SUPFAM" id="SSF57903">
    <property type="entry name" value="FYVE/PHD zinc finger"/>
    <property type="match status" value="1"/>
</dbReference>